<protein>
    <recommendedName>
        <fullName evidence="4">DUF1127 domain-containing protein</fullName>
    </recommendedName>
</protein>
<feature type="region of interest" description="Disordered" evidence="1">
    <location>
        <begin position="62"/>
        <end position="82"/>
    </location>
</feature>
<comment type="caution">
    <text evidence="2">The sequence shown here is derived from an EMBL/GenBank/DDBJ whole genome shotgun (WGS) entry which is preliminary data.</text>
</comment>
<evidence type="ECO:0000313" key="3">
    <source>
        <dbReference type="Proteomes" id="UP000244446"/>
    </source>
</evidence>
<feature type="compositionally biased region" description="Basic and acidic residues" evidence="1">
    <location>
        <begin position="71"/>
        <end position="82"/>
    </location>
</feature>
<dbReference type="Proteomes" id="UP000244446">
    <property type="component" value="Unassembled WGS sequence"/>
</dbReference>
<accession>A0A2T7G7F7</accession>
<evidence type="ECO:0008006" key="4">
    <source>
        <dbReference type="Google" id="ProtNLM"/>
    </source>
</evidence>
<gene>
    <name evidence="2" type="ORF">DC366_09000</name>
</gene>
<dbReference type="AlphaFoldDB" id="A0A2T7G7F7"/>
<name>A0A2T7G7F7_9RHOB</name>
<evidence type="ECO:0000313" key="2">
    <source>
        <dbReference type="EMBL" id="PVA10365.1"/>
    </source>
</evidence>
<evidence type="ECO:0000256" key="1">
    <source>
        <dbReference type="SAM" id="MobiDB-lite"/>
    </source>
</evidence>
<organism evidence="2 3">
    <name type="scientific">Pelagivirga sediminicola</name>
    <dbReference type="NCBI Taxonomy" id="2170575"/>
    <lineage>
        <taxon>Bacteria</taxon>
        <taxon>Pseudomonadati</taxon>
        <taxon>Pseudomonadota</taxon>
        <taxon>Alphaproteobacteria</taxon>
        <taxon>Rhodobacterales</taxon>
        <taxon>Paracoccaceae</taxon>
        <taxon>Pelagivirga</taxon>
    </lineage>
</organism>
<reference evidence="2 3" key="1">
    <citation type="submission" date="2018-04" db="EMBL/GenBank/DDBJ databases">
        <title>Pelagivirga bohaiensis gen. nov., sp. nov., a bacterium isolated from the Bohai Sea.</title>
        <authorList>
            <person name="Ji X."/>
        </authorList>
    </citation>
    <scope>NUCLEOTIDE SEQUENCE [LARGE SCALE GENOMIC DNA]</scope>
    <source>
        <strain evidence="2 3">BH-SD19</strain>
    </source>
</reference>
<keyword evidence="3" id="KW-1185">Reference proteome</keyword>
<proteinExistence type="predicted"/>
<sequence>MYRSAAPSVRDWMRNAIRNWRRRKMIATFEAMDDNLLGEIGIERAEIPRVVESLDMRELRMRPLAPQAPRRSADYDDFRQAA</sequence>
<dbReference type="EMBL" id="QCYH01000004">
    <property type="protein sequence ID" value="PVA10365.1"/>
    <property type="molecule type" value="Genomic_DNA"/>
</dbReference>